<dbReference type="Proteomes" id="UP001056120">
    <property type="component" value="Linkage Group LG01"/>
</dbReference>
<comment type="caution">
    <text evidence="1">The sequence shown here is derived from an EMBL/GenBank/DDBJ whole genome shotgun (WGS) entry which is preliminary data.</text>
</comment>
<organism evidence="1 2">
    <name type="scientific">Smallanthus sonchifolius</name>
    <dbReference type="NCBI Taxonomy" id="185202"/>
    <lineage>
        <taxon>Eukaryota</taxon>
        <taxon>Viridiplantae</taxon>
        <taxon>Streptophyta</taxon>
        <taxon>Embryophyta</taxon>
        <taxon>Tracheophyta</taxon>
        <taxon>Spermatophyta</taxon>
        <taxon>Magnoliopsida</taxon>
        <taxon>eudicotyledons</taxon>
        <taxon>Gunneridae</taxon>
        <taxon>Pentapetalae</taxon>
        <taxon>asterids</taxon>
        <taxon>campanulids</taxon>
        <taxon>Asterales</taxon>
        <taxon>Asteraceae</taxon>
        <taxon>Asteroideae</taxon>
        <taxon>Heliantheae alliance</taxon>
        <taxon>Millerieae</taxon>
        <taxon>Smallanthus</taxon>
    </lineage>
</organism>
<sequence length="83" mass="9663">MKSGTTWLKALMFSTINRHCDTFSDHYLHLHTPKTAFPFLDIMCLPVTEFTQNHRSKNHSYVQKITARKDIDVMEDLDNGKPP</sequence>
<gene>
    <name evidence="1" type="ORF">L1987_02082</name>
</gene>
<reference evidence="2" key="1">
    <citation type="journal article" date="2022" name="Mol. Ecol. Resour.">
        <title>The genomes of chicory, endive, great burdock and yacon provide insights into Asteraceae palaeo-polyploidization history and plant inulin production.</title>
        <authorList>
            <person name="Fan W."/>
            <person name="Wang S."/>
            <person name="Wang H."/>
            <person name="Wang A."/>
            <person name="Jiang F."/>
            <person name="Liu H."/>
            <person name="Zhao H."/>
            <person name="Xu D."/>
            <person name="Zhang Y."/>
        </authorList>
    </citation>
    <scope>NUCLEOTIDE SEQUENCE [LARGE SCALE GENOMIC DNA]</scope>
    <source>
        <strain evidence="2">cv. Yunnan</strain>
    </source>
</reference>
<evidence type="ECO:0000313" key="1">
    <source>
        <dbReference type="EMBL" id="KAI3827993.1"/>
    </source>
</evidence>
<dbReference type="EMBL" id="CM042018">
    <property type="protein sequence ID" value="KAI3827993.1"/>
    <property type="molecule type" value="Genomic_DNA"/>
</dbReference>
<proteinExistence type="predicted"/>
<reference evidence="1 2" key="2">
    <citation type="journal article" date="2022" name="Mol. Ecol. Resour.">
        <title>The genomes of chicory, endive, great burdock and yacon provide insights into Asteraceae paleo-polyploidization history and plant inulin production.</title>
        <authorList>
            <person name="Fan W."/>
            <person name="Wang S."/>
            <person name="Wang H."/>
            <person name="Wang A."/>
            <person name="Jiang F."/>
            <person name="Liu H."/>
            <person name="Zhao H."/>
            <person name="Xu D."/>
            <person name="Zhang Y."/>
        </authorList>
    </citation>
    <scope>NUCLEOTIDE SEQUENCE [LARGE SCALE GENOMIC DNA]</scope>
    <source>
        <strain evidence="2">cv. Yunnan</strain>
        <tissue evidence="1">Leaves</tissue>
    </source>
</reference>
<protein>
    <submittedName>
        <fullName evidence="1">Uncharacterized protein</fullName>
    </submittedName>
</protein>
<evidence type="ECO:0000313" key="2">
    <source>
        <dbReference type="Proteomes" id="UP001056120"/>
    </source>
</evidence>
<keyword evidence="2" id="KW-1185">Reference proteome</keyword>
<name>A0ACB9K6Z6_9ASTR</name>
<accession>A0ACB9K6Z6</accession>